<keyword evidence="4" id="KW-0904">Protein phosphatase</keyword>
<dbReference type="PANTHER" id="PTHR39181:SF1">
    <property type="entry name" value="TYROSINE-PROTEIN PHOSPHATASE YWQE"/>
    <property type="match status" value="1"/>
</dbReference>
<accession>A0A1M6KR68</accession>
<keyword evidence="7" id="KW-1185">Reference proteome</keyword>
<dbReference type="GO" id="GO:0004725">
    <property type="term" value="F:protein tyrosine phosphatase activity"/>
    <property type="evidence" value="ECO:0007669"/>
    <property type="project" value="UniProtKB-EC"/>
</dbReference>
<dbReference type="InterPro" id="IPR016195">
    <property type="entry name" value="Pol/histidinol_Pase-like"/>
</dbReference>
<sequence>MVDFHSHIVFNVDDGSSDIAMSKNMILNAIDEGTKCICASSHYIPIEFEQSKEEFFEKVDDLRQIFSEKIDIVPALEVYLTPDLIELYEAGKIWCINEKKYMLIELPMSEFPMYTEDVFYELRLKGITPIIAHPERNIKIAENINLLKNLIEQGVLAQMNSGSILGFYGKRVKEVAETLIQMNLIHVLGSDAHNDGKRNTNIKTAFNRINEINPDLYEWIIENQFSIINGDDVEVLPIKKIKKAGFLARMFKR</sequence>
<evidence type="ECO:0000256" key="2">
    <source>
        <dbReference type="ARBA" id="ARBA00013064"/>
    </source>
</evidence>
<keyword evidence="3" id="KW-0378">Hydrolase</keyword>
<dbReference type="GO" id="GO:0030145">
    <property type="term" value="F:manganese ion binding"/>
    <property type="evidence" value="ECO:0007669"/>
    <property type="project" value="InterPro"/>
</dbReference>
<protein>
    <recommendedName>
        <fullName evidence="2">protein-tyrosine-phosphatase</fullName>
        <ecNumber evidence="2">3.1.3.48</ecNumber>
    </recommendedName>
</protein>
<dbReference type="OrthoDB" id="9788539at2"/>
<dbReference type="PIRSF" id="PIRSF016557">
    <property type="entry name" value="Caps_synth_CpsB"/>
    <property type="match status" value="1"/>
</dbReference>
<dbReference type="Pfam" id="PF19567">
    <property type="entry name" value="CpsB_CapC"/>
    <property type="match status" value="1"/>
</dbReference>
<comment type="similarity">
    <text evidence="1">Belongs to the metallo-dependent hydrolases superfamily. CpsB/CapC family.</text>
</comment>
<reference evidence="6 7" key="1">
    <citation type="submission" date="2016-11" db="EMBL/GenBank/DDBJ databases">
        <authorList>
            <person name="Jaros S."/>
            <person name="Januszkiewicz K."/>
            <person name="Wedrychowicz H."/>
        </authorList>
    </citation>
    <scope>NUCLEOTIDE SEQUENCE [LARGE SCALE GENOMIC DNA]</scope>
    <source>
        <strain evidence="6 7">DSM 21758</strain>
    </source>
</reference>
<evidence type="ECO:0000256" key="5">
    <source>
        <dbReference type="ARBA" id="ARBA00051722"/>
    </source>
</evidence>
<evidence type="ECO:0000313" key="6">
    <source>
        <dbReference type="EMBL" id="SHJ61437.1"/>
    </source>
</evidence>
<dbReference type="SUPFAM" id="SSF89550">
    <property type="entry name" value="PHP domain-like"/>
    <property type="match status" value="1"/>
</dbReference>
<name>A0A1M6KR68_9CLOT</name>
<dbReference type="EC" id="3.1.3.48" evidence="2"/>
<dbReference type="STRING" id="1121302.SAMN02745163_02273"/>
<gene>
    <name evidence="6" type="ORF">SAMN02745163_02273</name>
</gene>
<proteinExistence type="inferred from homology"/>
<dbReference type="AlphaFoldDB" id="A0A1M6KR68"/>
<comment type="catalytic activity">
    <reaction evidence="5">
        <text>O-phospho-L-tyrosyl-[protein] + H2O = L-tyrosyl-[protein] + phosphate</text>
        <dbReference type="Rhea" id="RHEA:10684"/>
        <dbReference type="Rhea" id="RHEA-COMP:10136"/>
        <dbReference type="Rhea" id="RHEA-COMP:20101"/>
        <dbReference type="ChEBI" id="CHEBI:15377"/>
        <dbReference type="ChEBI" id="CHEBI:43474"/>
        <dbReference type="ChEBI" id="CHEBI:46858"/>
        <dbReference type="ChEBI" id="CHEBI:61978"/>
        <dbReference type="EC" id="3.1.3.48"/>
    </reaction>
</comment>
<dbReference type="RefSeq" id="WP_072987372.1">
    <property type="nucleotide sequence ID" value="NZ_FQZB01000009.1"/>
</dbReference>
<evidence type="ECO:0000256" key="1">
    <source>
        <dbReference type="ARBA" id="ARBA00005750"/>
    </source>
</evidence>
<dbReference type="Gene3D" id="3.20.20.140">
    <property type="entry name" value="Metal-dependent hydrolases"/>
    <property type="match status" value="1"/>
</dbReference>
<dbReference type="PANTHER" id="PTHR39181">
    <property type="entry name" value="TYROSINE-PROTEIN PHOSPHATASE YWQE"/>
    <property type="match status" value="1"/>
</dbReference>
<evidence type="ECO:0000256" key="4">
    <source>
        <dbReference type="ARBA" id="ARBA00022912"/>
    </source>
</evidence>
<evidence type="ECO:0000256" key="3">
    <source>
        <dbReference type="ARBA" id="ARBA00022801"/>
    </source>
</evidence>
<dbReference type="EMBL" id="FQZB01000009">
    <property type="protein sequence ID" value="SHJ61437.1"/>
    <property type="molecule type" value="Genomic_DNA"/>
</dbReference>
<dbReference type="Proteomes" id="UP000184310">
    <property type="component" value="Unassembled WGS sequence"/>
</dbReference>
<dbReference type="InterPro" id="IPR016667">
    <property type="entry name" value="Caps_polysacc_synth_CpsB/CapC"/>
</dbReference>
<evidence type="ECO:0000313" key="7">
    <source>
        <dbReference type="Proteomes" id="UP000184310"/>
    </source>
</evidence>
<organism evidence="6 7">
    <name type="scientific">Clostridium cavendishii DSM 21758</name>
    <dbReference type="NCBI Taxonomy" id="1121302"/>
    <lineage>
        <taxon>Bacteria</taxon>
        <taxon>Bacillati</taxon>
        <taxon>Bacillota</taxon>
        <taxon>Clostridia</taxon>
        <taxon>Eubacteriales</taxon>
        <taxon>Clostridiaceae</taxon>
        <taxon>Clostridium</taxon>
    </lineage>
</organism>